<feature type="compositionally biased region" description="Basic and acidic residues" evidence="2">
    <location>
        <begin position="399"/>
        <end position="435"/>
    </location>
</feature>
<sequence length="1004" mass="114502">MQSLGKVPNARRAPANLPSLKAEHSGTDAAVPLVPPGAPGWGKQDTSTTGTSQSPNSNHQTVAQSQDSNVPPLNAPNQTGVSPQLSSHQAAIALPVTNTIPPQTHKQLTPTAQPAPTDKLWSSVMTGPESHPPLYQSVQFQHEFPSLSSGDGALTRTGSDAPQYPSGLSLRPQTEGSWTQGGQRAMGPPGVTGGDAAGQGRPGSAHLGPPPQLAAQAGHQQQPFPPQIRGVMPPFMYKGSNFQPASGIGIQNPQTMPQPNNGRGNRQVDNRPPRLADREGDEVAPRPIIREEELSRMDEISKDMGWAESDEIDYNQKLAFSDDESEKSSKREHKKSALNRDHRDDRESHNVDGQNRQWSGGSRSNAPRGRNSEDEDIWVQRRTQQDKEVEIAVQRAKQRKEEEEKRFNEERKQAAAKKLMELEEKIQKRDRDNHEGVGTINPNTVPAKPINHVDIPLPDFQKEKERDREPPREKDSRSRTPNESSDEKNQASNQGNSFRQLTQIEGKNFPPRKQQHAKPERDNRDNREQNGPNFSRQFQNDLPPRFRNNSNSNLQNHQQYHQQSFDNRWSSGNSRTKSQSNSSHGPLHNRNIRQDSPEIEKEDLDRKEYKRQSSDDSYRSSHHSEQERDSQDSRYHHSDNSDSRHQDYDMQYSRREQEHDKWHKEKNIQDNKKQEDQSHRSSNDDWSERPEKVREEKVVDKYEKERERERDRPQRPDSRDSRDSRSTRHSRDSEPRDYNMGSWSESMYEHPYEDKRKDYSREERRSVPGPITKDRMEADDMRNEKRNLTQLKRGQLVEVKSEIKKELPTKVITLKCEFSSAWADAQILPLALDENESKMTEDKKQSESKVEIKSPEQSKKSDKTDDYNQNRNRSYGQKKGWNTNDNHSSRGPPWPRRPSSRGQKPGGRNQEYHTADSDGSLEDHSGNLKADDGRKADATKLEIVLILKECEKTKCIDGVFSEKIDKILVPYEDLEQCIAKWSISTPGLDKNLQVVCVGEKNWGL</sequence>
<feature type="compositionally biased region" description="Basic and acidic residues" evidence="2">
    <location>
        <begin position="338"/>
        <end position="350"/>
    </location>
</feature>
<organism evidence="4 5">
    <name type="scientific">Diabrotica balteata</name>
    <name type="common">Banded cucumber beetle</name>
    <dbReference type="NCBI Taxonomy" id="107213"/>
    <lineage>
        <taxon>Eukaryota</taxon>
        <taxon>Metazoa</taxon>
        <taxon>Ecdysozoa</taxon>
        <taxon>Arthropoda</taxon>
        <taxon>Hexapoda</taxon>
        <taxon>Insecta</taxon>
        <taxon>Pterygota</taxon>
        <taxon>Neoptera</taxon>
        <taxon>Endopterygota</taxon>
        <taxon>Coleoptera</taxon>
        <taxon>Polyphaga</taxon>
        <taxon>Cucujiformia</taxon>
        <taxon>Chrysomeloidea</taxon>
        <taxon>Chrysomelidae</taxon>
        <taxon>Galerucinae</taxon>
        <taxon>Diabroticina</taxon>
        <taxon>Diabroticites</taxon>
        <taxon>Diabrotica</taxon>
    </lineage>
</organism>
<feature type="compositionally biased region" description="Polar residues" evidence="2">
    <location>
        <begin position="490"/>
        <end position="505"/>
    </location>
</feature>
<feature type="compositionally biased region" description="Polar residues" evidence="2">
    <location>
        <begin position="171"/>
        <end position="182"/>
    </location>
</feature>
<feature type="compositionally biased region" description="Basic and acidic residues" evidence="2">
    <location>
        <begin position="460"/>
        <end position="489"/>
    </location>
</feature>
<feature type="compositionally biased region" description="Basic and acidic residues" evidence="2">
    <location>
        <begin position="747"/>
        <end position="787"/>
    </location>
</feature>
<gene>
    <name evidence="4" type="ORF">DIABBA_LOCUS9960</name>
</gene>
<protein>
    <recommendedName>
        <fullName evidence="3">BAT2 N-terminal domain-containing protein</fullName>
    </recommendedName>
</protein>
<dbReference type="GO" id="GO:0030154">
    <property type="term" value="P:cell differentiation"/>
    <property type="evidence" value="ECO:0007669"/>
    <property type="project" value="TreeGrafter"/>
</dbReference>
<dbReference type="InterPro" id="IPR033184">
    <property type="entry name" value="PRRC2"/>
</dbReference>
<feature type="compositionally biased region" description="Polar residues" evidence="2">
    <location>
        <begin position="240"/>
        <end position="264"/>
    </location>
</feature>
<feature type="region of interest" description="Disordered" evidence="2">
    <location>
        <begin position="1"/>
        <end position="83"/>
    </location>
</feature>
<dbReference type="OrthoDB" id="1939715at2759"/>
<feature type="region of interest" description="Disordered" evidence="2">
    <location>
        <begin position="831"/>
        <end position="932"/>
    </location>
</feature>
<feature type="compositionally biased region" description="Basic and acidic residues" evidence="2">
    <location>
        <begin position="592"/>
        <end position="737"/>
    </location>
</feature>
<evidence type="ECO:0000313" key="5">
    <source>
        <dbReference type="Proteomes" id="UP001153709"/>
    </source>
</evidence>
<name>A0A9N9T4S1_DIABA</name>
<dbReference type="AlphaFoldDB" id="A0A9N9T4S1"/>
<feature type="compositionally biased region" description="Low complexity" evidence="2">
    <location>
        <begin position="548"/>
        <end position="564"/>
    </location>
</feature>
<dbReference type="InterPro" id="IPR009738">
    <property type="entry name" value="BAT2_N"/>
</dbReference>
<feature type="domain" description="BAT2 N-terminal" evidence="3">
    <location>
        <begin position="1"/>
        <end position="151"/>
    </location>
</feature>
<dbReference type="PANTHER" id="PTHR14038">
    <property type="entry name" value="BAT2 HLA-B-ASSOCIATED TRANSCRIPT 2"/>
    <property type="match status" value="1"/>
</dbReference>
<keyword evidence="5" id="KW-1185">Reference proteome</keyword>
<evidence type="ECO:0000259" key="3">
    <source>
        <dbReference type="Pfam" id="PF07001"/>
    </source>
</evidence>
<dbReference type="Proteomes" id="UP001153709">
    <property type="component" value="Chromosome 6"/>
</dbReference>
<feature type="compositionally biased region" description="Polar residues" evidence="2">
    <location>
        <begin position="869"/>
        <end position="886"/>
    </location>
</feature>
<feature type="compositionally biased region" description="Basic and acidic residues" evidence="2">
    <location>
        <begin position="835"/>
        <end position="868"/>
    </location>
</feature>
<proteinExistence type="predicted"/>
<evidence type="ECO:0000256" key="1">
    <source>
        <dbReference type="ARBA" id="ARBA00022553"/>
    </source>
</evidence>
<dbReference type="EMBL" id="OU898281">
    <property type="protein sequence ID" value="CAG9836920.1"/>
    <property type="molecule type" value="Genomic_DNA"/>
</dbReference>
<feature type="compositionally biased region" description="Gly residues" evidence="2">
    <location>
        <begin position="190"/>
        <end position="201"/>
    </location>
</feature>
<dbReference type="Pfam" id="PF07001">
    <property type="entry name" value="BAT2_N"/>
    <property type="match status" value="1"/>
</dbReference>
<feature type="compositionally biased region" description="Polar residues" evidence="2">
    <location>
        <begin position="351"/>
        <end position="365"/>
    </location>
</feature>
<feature type="compositionally biased region" description="Basic and acidic residues" evidence="2">
    <location>
        <begin position="910"/>
        <end position="932"/>
    </location>
</feature>
<feature type="compositionally biased region" description="Polar residues" evidence="2">
    <location>
        <begin position="529"/>
        <end position="540"/>
    </location>
</feature>
<reference evidence="4" key="1">
    <citation type="submission" date="2022-01" db="EMBL/GenBank/DDBJ databases">
        <authorList>
            <person name="King R."/>
        </authorList>
    </citation>
    <scope>NUCLEOTIDE SEQUENCE</scope>
</reference>
<keyword evidence="1" id="KW-0597">Phosphoprotein</keyword>
<accession>A0A9N9T4S1</accession>
<dbReference type="PANTHER" id="PTHR14038:SF0">
    <property type="entry name" value="LP18708P"/>
    <property type="match status" value="1"/>
</dbReference>
<feature type="compositionally biased region" description="Basic and acidic residues" evidence="2">
    <location>
        <begin position="266"/>
        <end position="302"/>
    </location>
</feature>
<feature type="compositionally biased region" description="Polar residues" evidence="2">
    <location>
        <begin position="565"/>
        <end position="584"/>
    </location>
</feature>
<evidence type="ECO:0000256" key="2">
    <source>
        <dbReference type="SAM" id="MobiDB-lite"/>
    </source>
</evidence>
<feature type="compositionally biased region" description="Polar residues" evidence="2">
    <location>
        <begin position="44"/>
        <end position="83"/>
    </location>
</feature>
<feature type="region of interest" description="Disordered" evidence="2">
    <location>
        <begin position="147"/>
        <end position="787"/>
    </location>
</feature>
<evidence type="ECO:0000313" key="4">
    <source>
        <dbReference type="EMBL" id="CAG9836920.1"/>
    </source>
</evidence>
<feature type="compositionally biased region" description="Basic and acidic residues" evidence="2">
    <location>
        <begin position="517"/>
        <end position="528"/>
    </location>
</feature>